<evidence type="ECO:0000313" key="2">
    <source>
        <dbReference type="EMBL" id="MFC7257108.1"/>
    </source>
</evidence>
<sequence>MALPAVLGVPDSTLGIVLGAAWLVVLGVAVYQYASGNRSREQFYMVACMGSFWLAYSLLQVSSAVSGTVEIGVVSLAAGSFFVGVVAGLRWRERRRSDTENDVAV</sequence>
<gene>
    <name evidence="2" type="ORF">ACFQKE_17760</name>
</gene>
<name>A0ABD6A2E9_9EURY</name>
<keyword evidence="1" id="KW-1133">Transmembrane helix</keyword>
<feature type="transmembrane region" description="Helical" evidence="1">
    <location>
        <begin position="71"/>
        <end position="89"/>
    </location>
</feature>
<reference evidence="2 3" key="1">
    <citation type="journal article" date="2019" name="Int. J. Syst. Evol. Microbiol.">
        <title>The Global Catalogue of Microorganisms (GCM) 10K type strain sequencing project: providing services to taxonomists for standard genome sequencing and annotation.</title>
        <authorList>
            <consortium name="The Broad Institute Genomics Platform"/>
            <consortium name="The Broad Institute Genome Sequencing Center for Infectious Disease"/>
            <person name="Wu L."/>
            <person name="Ma J."/>
        </authorList>
    </citation>
    <scope>NUCLEOTIDE SEQUENCE [LARGE SCALE GENOMIC DNA]</scope>
    <source>
        <strain evidence="2 3">GX21</strain>
    </source>
</reference>
<comment type="caution">
    <text evidence="2">The sequence shown here is derived from an EMBL/GenBank/DDBJ whole genome shotgun (WGS) entry which is preliminary data.</text>
</comment>
<proteinExistence type="predicted"/>
<accession>A0ABD6A2E9</accession>
<keyword evidence="1" id="KW-0812">Transmembrane</keyword>
<protein>
    <submittedName>
        <fullName evidence="2">Uncharacterized protein</fullName>
    </submittedName>
</protein>
<keyword evidence="1" id="KW-0472">Membrane</keyword>
<feature type="transmembrane region" description="Helical" evidence="1">
    <location>
        <begin position="12"/>
        <end position="31"/>
    </location>
</feature>
<dbReference type="Proteomes" id="UP001596434">
    <property type="component" value="Unassembled WGS sequence"/>
</dbReference>
<dbReference type="RefSeq" id="WP_340696345.1">
    <property type="nucleotide sequence ID" value="NZ_JBHTAT010000004.1"/>
</dbReference>
<dbReference type="GeneID" id="96955397"/>
<evidence type="ECO:0000256" key="1">
    <source>
        <dbReference type="SAM" id="Phobius"/>
    </source>
</evidence>
<evidence type="ECO:0000313" key="3">
    <source>
        <dbReference type="Proteomes" id="UP001596434"/>
    </source>
</evidence>
<keyword evidence="3" id="KW-1185">Reference proteome</keyword>
<organism evidence="2 3">
    <name type="scientific">Haloplanus litoreus</name>
    <dbReference type="NCBI Taxonomy" id="767515"/>
    <lineage>
        <taxon>Archaea</taxon>
        <taxon>Methanobacteriati</taxon>
        <taxon>Methanobacteriota</taxon>
        <taxon>Stenosarchaea group</taxon>
        <taxon>Halobacteria</taxon>
        <taxon>Halobacteriales</taxon>
        <taxon>Haloferacaceae</taxon>
        <taxon>Haloplanus</taxon>
    </lineage>
</organism>
<dbReference type="EMBL" id="JBHTAT010000004">
    <property type="protein sequence ID" value="MFC7257108.1"/>
    <property type="molecule type" value="Genomic_DNA"/>
</dbReference>
<dbReference type="AlphaFoldDB" id="A0ABD6A2E9"/>
<feature type="transmembrane region" description="Helical" evidence="1">
    <location>
        <begin position="43"/>
        <end position="59"/>
    </location>
</feature>